<protein>
    <submittedName>
        <fullName evidence="1">Uncharacterized protein</fullName>
    </submittedName>
</protein>
<evidence type="ECO:0000313" key="2">
    <source>
        <dbReference type="Proteomes" id="UP000053144"/>
    </source>
</evidence>
<dbReference type="AlphaFoldDB" id="A0A0L9VS31"/>
<accession>A0A0L9VS31</accession>
<dbReference type="Proteomes" id="UP000053144">
    <property type="component" value="Chromosome 11"/>
</dbReference>
<name>A0A0L9VS31_PHAAN</name>
<dbReference type="Gramene" id="KOM57677">
    <property type="protein sequence ID" value="KOM57677"/>
    <property type="gene ID" value="LR48_Vigan11g071000"/>
</dbReference>
<proteinExistence type="predicted"/>
<organism evidence="1 2">
    <name type="scientific">Phaseolus angularis</name>
    <name type="common">Azuki bean</name>
    <name type="synonym">Vigna angularis</name>
    <dbReference type="NCBI Taxonomy" id="3914"/>
    <lineage>
        <taxon>Eukaryota</taxon>
        <taxon>Viridiplantae</taxon>
        <taxon>Streptophyta</taxon>
        <taxon>Embryophyta</taxon>
        <taxon>Tracheophyta</taxon>
        <taxon>Spermatophyta</taxon>
        <taxon>Magnoliopsida</taxon>
        <taxon>eudicotyledons</taxon>
        <taxon>Gunneridae</taxon>
        <taxon>Pentapetalae</taxon>
        <taxon>rosids</taxon>
        <taxon>fabids</taxon>
        <taxon>Fabales</taxon>
        <taxon>Fabaceae</taxon>
        <taxon>Papilionoideae</taxon>
        <taxon>50 kb inversion clade</taxon>
        <taxon>NPAAA clade</taxon>
        <taxon>indigoferoid/millettioid clade</taxon>
        <taxon>Phaseoleae</taxon>
        <taxon>Vigna</taxon>
    </lineage>
</organism>
<dbReference type="EMBL" id="CM003381">
    <property type="protein sequence ID" value="KOM57677.1"/>
    <property type="molecule type" value="Genomic_DNA"/>
</dbReference>
<sequence>MTRKIIGGENGSFFRIGGQPHTSQAQNLISELYRRKVGELSHAVNRERIQALVAPSTAQVSLEHSEPVIVLFPESMNEMKNKVTYAERNSEGEHDLRSHNALTTNTTQEKTNKKMNNMEGSKLEGEVRVVEDIDLKHVRIPIYRLRARRNNLPKRVKPKKTSSTSTTKKNKPLVSAAFPCHEVFTFLNQHFLGALQCFSWIQSSPKGSLCPLFYVPRKCSDCLGITFFSIPFVHLPTTPPFLVSLCHRVMYASNAGSSTLAQKPGVKCGNKDNDFSFPTPGISNFFFWTHKAVTNTSSILA</sequence>
<reference evidence="2" key="1">
    <citation type="journal article" date="2015" name="Proc. Natl. Acad. Sci. U.S.A.">
        <title>Genome sequencing of adzuki bean (Vigna angularis) provides insight into high starch and low fat accumulation and domestication.</title>
        <authorList>
            <person name="Yang K."/>
            <person name="Tian Z."/>
            <person name="Chen C."/>
            <person name="Luo L."/>
            <person name="Zhao B."/>
            <person name="Wang Z."/>
            <person name="Yu L."/>
            <person name="Li Y."/>
            <person name="Sun Y."/>
            <person name="Li W."/>
            <person name="Chen Y."/>
            <person name="Li Y."/>
            <person name="Zhang Y."/>
            <person name="Ai D."/>
            <person name="Zhao J."/>
            <person name="Shang C."/>
            <person name="Ma Y."/>
            <person name="Wu B."/>
            <person name="Wang M."/>
            <person name="Gao L."/>
            <person name="Sun D."/>
            <person name="Zhang P."/>
            <person name="Guo F."/>
            <person name="Wang W."/>
            <person name="Li Y."/>
            <person name="Wang J."/>
            <person name="Varshney R.K."/>
            <person name="Wang J."/>
            <person name="Ling H.Q."/>
            <person name="Wan P."/>
        </authorList>
    </citation>
    <scope>NUCLEOTIDE SEQUENCE</scope>
    <source>
        <strain evidence="2">cv. Jingnong 6</strain>
    </source>
</reference>
<gene>
    <name evidence="1" type="ORF">LR48_Vigan11g071000</name>
</gene>
<evidence type="ECO:0000313" key="1">
    <source>
        <dbReference type="EMBL" id="KOM57677.1"/>
    </source>
</evidence>